<dbReference type="AlphaFoldDB" id="A0A0F9LHJ4"/>
<evidence type="ECO:0008006" key="2">
    <source>
        <dbReference type="Google" id="ProtNLM"/>
    </source>
</evidence>
<proteinExistence type="predicted"/>
<organism evidence="1">
    <name type="scientific">marine sediment metagenome</name>
    <dbReference type="NCBI Taxonomy" id="412755"/>
    <lineage>
        <taxon>unclassified sequences</taxon>
        <taxon>metagenomes</taxon>
        <taxon>ecological metagenomes</taxon>
    </lineage>
</organism>
<gene>
    <name evidence="1" type="ORF">LCGC14_1579510</name>
</gene>
<comment type="caution">
    <text evidence="1">The sequence shown here is derived from an EMBL/GenBank/DDBJ whole genome shotgun (WGS) entry which is preliminary data.</text>
</comment>
<reference evidence="1" key="1">
    <citation type="journal article" date="2015" name="Nature">
        <title>Complex archaea that bridge the gap between prokaryotes and eukaryotes.</title>
        <authorList>
            <person name="Spang A."/>
            <person name="Saw J.H."/>
            <person name="Jorgensen S.L."/>
            <person name="Zaremba-Niedzwiedzka K."/>
            <person name="Martijn J."/>
            <person name="Lind A.E."/>
            <person name="van Eijk R."/>
            <person name="Schleper C."/>
            <person name="Guy L."/>
            <person name="Ettema T.J."/>
        </authorList>
    </citation>
    <scope>NUCLEOTIDE SEQUENCE</scope>
</reference>
<evidence type="ECO:0000313" key="1">
    <source>
        <dbReference type="EMBL" id="KKM26965.1"/>
    </source>
</evidence>
<accession>A0A0F9LHJ4</accession>
<name>A0A0F9LHJ4_9ZZZZ</name>
<protein>
    <recommendedName>
        <fullName evidence="2">SPOR domain-containing protein</fullName>
    </recommendedName>
</protein>
<sequence length="51" mass="5769">MFVVAITDVGGIEWIYGPFDTREQAQKWKDDACIHLGETARVKSVIHPNPK</sequence>
<dbReference type="EMBL" id="LAZR01012411">
    <property type="protein sequence ID" value="KKM26965.1"/>
    <property type="molecule type" value="Genomic_DNA"/>
</dbReference>